<keyword evidence="1" id="KW-0175">Coiled coil</keyword>
<evidence type="ECO:0008006" key="7">
    <source>
        <dbReference type="Google" id="ProtNLM"/>
    </source>
</evidence>
<feature type="domain" description="Dynamin N-terminal" evidence="3">
    <location>
        <begin position="237"/>
        <end position="473"/>
    </location>
</feature>
<protein>
    <recommendedName>
        <fullName evidence="7">G domain-containing protein</fullName>
    </recommendedName>
</protein>
<organism evidence="5 6">
    <name type="scientific">Cytospora chrysosperma</name>
    <name type="common">Cytospora canker fungus</name>
    <name type="synonym">Sphaeria chrysosperma</name>
    <dbReference type="NCBI Taxonomy" id="252740"/>
    <lineage>
        <taxon>Eukaryota</taxon>
        <taxon>Fungi</taxon>
        <taxon>Dikarya</taxon>
        <taxon>Ascomycota</taxon>
        <taxon>Pezizomycotina</taxon>
        <taxon>Sordariomycetes</taxon>
        <taxon>Sordariomycetidae</taxon>
        <taxon>Diaporthales</taxon>
        <taxon>Cytosporaceae</taxon>
        <taxon>Cytospora</taxon>
    </lineage>
</organism>
<feature type="region of interest" description="Disordered" evidence="2">
    <location>
        <begin position="569"/>
        <end position="614"/>
    </location>
</feature>
<dbReference type="AlphaFoldDB" id="A0A423W4J9"/>
<dbReference type="Pfam" id="PF00350">
    <property type="entry name" value="Dynamin_N"/>
    <property type="match status" value="1"/>
</dbReference>
<evidence type="ECO:0000259" key="3">
    <source>
        <dbReference type="Pfam" id="PF00350"/>
    </source>
</evidence>
<feature type="domain" description="DUF7605" evidence="4">
    <location>
        <begin position="876"/>
        <end position="1036"/>
    </location>
</feature>
<evidence type="ECO:0000256" key="1">
    <source>
        <dbReference type="SAM" id="Coils"/>
    </source>
</evidence>
<feature type="region of interest" description="Disordered" evidence="2">
    <location>
        <begin position="45"/>
        <end position="110"/>
    </location>
</feature>
<keyword evidence="6" id="KW-1185">Reference proteome</keyword>
<dbReference type="PANTHER" id="PTHR36681:SF3">
    <property type="entry name" value="NUCLEAR GTPASE, GERMINAL CENTER-ASSOCIATED, TANDEM DUPLICATE 3"/>
    <property type="match status" value="1"/>
</dbReference>
<evidence type="ECO:0000256" key="2">
    <source>
        <dbReference type="SAM" id="MobiDB-lite"/>
    </source>
</evidence>
<sequence length="1155" mass="129345">MASEEPTPRDTSQMGNTRSTSAPVGSAASLADTDSFAVSMASANDDVSAARNSSASTAKFASQDARSKSYEQLLDHADRENDKTCKTTEKTHDHTSEVAEANGVQTSTQTKVKIEQQLDRTSTPRDISLASTVAPMKHESVSAMAEGTTTVKTEGNESHIPSGVNFSQEPKNITLDKLREVVKSTDLATLEAGVETARGILDAIRLPMADSRQREQIDWLEAIDKLKTSSTRTRTVVAIAGSTGAGKSSLVNAVLDEDRLVPTNGWRACTAVITEISYNEVDDPSKSYRGEVEFISHDDWASELKLLLDDLVEDKQLSAAHLDDKSEAGIAYAKIRAVYPDLTHDMLVRSNAEELANRQSVTNTLGQTREINCSNANDLYAELQVYLDSKDKATKRGSRSSQDMAFWPLIKVVRVYTKAEALCTGVVLVDLPGIHDANAARSAVARKYMSECSAVWVTAPIKRAVDDKSAKDLLGKGSRLQLKLDGIYSNVSFICTMTDSIQLSESVEAFDQDGQIQAILSREDELDRSIQEQENAVNQLEHQLNLKISEYESIENELDIWRKLDKKKRKGQQVYPPRVPAKRKHPATSTRSRRRRQVAEIDSDDDTDEQIPPLTTENIASKLTELYAKARAVDEKCTEMEKKREHLKRLLNDLQNEKRDIDGESTRCCILKRNEHVKQAIRVDFAAGIMEIDEGDAQADENSFDPSIKKRDYDEMSRSLPVFCISSKAFQQLRGRAKRDTPVQGFRHLVDTEIPLVQEHARRLPEKGRILANRTFLNEVYLLLNSLTIWVTNSALELKASEMSEQDQSYETKHLHASAENLKKDLSMVILAQKQELCSIRQNIVDSKSTAAMTHASKAIEEIVTGWTTRQADGGHGLRFSTYRAICRRNGSKTKSEKSRDFNEDILEPYLAKISTGWEHAFCRSIPASLDKFVVTFMESLKNFQQTMSSRPELQKCKTVSLKILEQQYQSHEEKIRAMVDSMKTSIQAEQRQASRAFLPEIQKEMLKAYSQCAKETGPGCFQRMREIMGIHIHKNKSTIYRKASQRVMRDLDRLFESNRKDMDKAARHLVDGLENNFRMIISSSEMIEASEVARDHIRGVLYEVDSQFEKVLCMDQMGVDHAKSSRAIPQTVSAARVTQGAPQADTSEGMVIDS</sequence>
<feature type="compositionally biased region" description="Polar residues" evidence="2">
    <location>
        <begin position="9"/>
        <end position="23"/>
    </location>
</feature>
<evidence type="ECO:0000259" key="4">
    <source>
        <dbReference type="Pfam" id="PF24564"/>
    </source>
</evidence>
<dbReference type="PANTHER" id="PTHR36681">
    <property type="entry name" value="NUCLEAR GTPASE, GERMINAL CENTER-ASSOCIATED, TANDEM DUPLICATE 3"/>
    <property type="match status" value="1"/>
</dbReference>
<dbReference type="Proteomes" id="UP000284375">
    <property type="component" value="Unassembled WGS sequence"/>
</dbReference>
<feature type="compositionally biased region" description="Polar residues" evidence="2">
    <location>
        <begin position="50"/>
        <end position="60"/>
    </location>
</feature>
<feature type="region of interest" description="Disordered" evidence="2">
    <location>
        <begin position="1134"/>
        <end position="1155"/>
    </location>
</feature>
<feature type="compositionally biased region" description="Basic residues" evidence="2">
    <location>
        <begin position="580"/>
        <end position="596"/>
    </location>
</feature>
<evidence type="ECO:0000313" key="6">
    <source>
        <dbReference type="Proteomes" id="UP000284375"/>
    </source>
</evidence>
<dbReference type="STRING" id="252740.A0A423W4J9"/>
<proteinExistence type="predicted"/>
<dbReference type="InterPro" id="IPR027417">
    <property type="entry name" value="P-loop_NTPase"/>
</dbReference>
<feature type="compositionally biased region" description="Basic and acidic residues" evidence="2">
    <location>
        <begin position="65"/>
        <end position="97"/>
    </location>
</feature>
<dbReference type="InterPro" id="IPR056024">
    <property type="entry name" value="DUF7605"/>
</dbReference>
<dbReference type="InterPro" id="IPR045063">
    <property type="entry name" value="Dynamin_N"/>
</dbReference>
<name>A0A423W4J9_CYTCH</name>
<feature type="coiled-coil region" evidence="1">
    <location>
        <begin position="630"/>
        <end position="667"/>
    </location>
</feature>
<evidence type="ECO:0000313" key="5">
    <source>
        <dbReference type="EMBL" id="ROV98231.1"/>
    </source>
</evidence>
<feature type="region of interest" description="Disordered" evidence="2">
    <location>
        <begin position="1"/>
        <end position="29"/>
    </location>
</feature>
<accession>A0A423W4J9</accession>
<comment type="caution">
    <text evidence="5">The sequence shown here is derived from an EMBL/GenBank/DDBJ whole genome shotgun (WGS) entry which is preliminary data.</text>
</comment>
<dbReference type="EMBL" id="LJZO01000014">
    <property type="protein sequence ID" value="ROV98231.1"/>
    <property type="molecule type" value="Genomic_DNA"/>
</dbReference>
<gene>
    <name evidence="5" type="ORF">VSDG_04496</name>
</gene>
<dbReference type="OrthoDB" id="3598281at2759"/>
<reference evidence="5 6" key="1">
    <citation type="submission" date="2015-09" db="EMBL/GenBank/DDBJ databases">
        <title>Host preference determinants of Valsa canker pathogens revealed by comparative genomics.</title>
        <authorList>
            <person name="Yin Z."/>
            <person name="Huang L."/>
        </authorList>
    </citation>
    <scope>NUCLEOTIDE SEQUENCE [LARGE SCALE GENOMIC DNA]</scope>
    <source>
        <strain evidence="5 6">YSFL</strain>
    </source>
</reference>
<dbReference type="SUPFAM" id="SSF52540">
    <property type="entry name" value="P-loop containing nucleoside triphosphate hydrolases"/>
    <property type="match status" value="1"/>
</dbReference>
<dbReference type="Gene3D" id="3.40.50.300">
    <property type="entry name" value="P-loop containing nucleotide triphosphate hydrolases"/>
    <property type="match status" value="1"/>
</dbReference>
<feature type="coiled-coil region" evidence="1">
    <location>
        <begin position="516"/>
        <end position="557"/>
    </location>
</feature>
<dbReference type="Pfam" id="PF24564">
    <property type="entry name" value="DUF7605"/>
    <property type="match status" value="1"/>
</dbReference>